<comment type="caution">
    <text evidence="1">The sequence shown here is derived from an EMBL/GenBank/DDBJ whole genome shotgun (WGS) entry which is preliminary data.</text>
</comment>
<sequence>MGKKRNCFLFPVHKLVNMRMLFPLASDLTYCDVAVNGVSVVVLQCVPHERSEDISVVLQSVPRGIQWVPKGYFASMEPFIVFSEDVDMCQFKN</sequence>
<organism evidence="1 2">
    <name type="scientific">Caerostris extrusa</name>
    <name type="common">Bark spider</name>
    <name type="synonym">Caerostris bankana</name>
    <dbReference type="NCBI Taxonomy" id="172846"/>
    <lineage>
        <taxon>Eukaryota</taxon>
        <taxon>Metazoa</taxon>
        <taxon>Ecdysozoa</taxon>
        <taxon>Arthropoda</taxon>
        <taxon>Chelicerata</taxon>
        <taxon>Arachnida</taxon>
        <taxon>Araneae</taxon>
        <taxon>Araneomorphae</taxon>
        <taxon>Entelegynae</taxon>
        <taxon>Araneoidea</taxon>
        <taxon>Araneidae</taxon>
        <taxon>Caerostris</taxon>
    </lineage>
</organism>
<proteinExistence type="predicted"/>
<protein>
    <submittedName>
        <fullName evidence="1">Uncharacterized protein</fullName>
    </submittedName>
</protein>
<accession>A0AAV4QGV0</accession>
<dbReference type="EMBL" id="BPLR01006235">
    <property type="protein sequence ID" value="GIY08350.1"/>
    <property type="molecule type" value="Genomic_DNA"/>
</dbReference>
<evidence type="ECO:0000313" key="1">
    <source>
        <dbReference type="EMBL" id="GIY08350.1"/>
    </source>
</evidence>
<reference evidence="1 2" key="1">
    <citation type="submission" date="2021-06" db="EMBL/GenBank/DDBJ databases">
        <title>Caerostris extrusa draft genome.</title>
        <authorList>
            <person name="Kono N."/>
            <person name="Arakawa K."/>
        </authorList>
    </citation>
    <scope>NUCLEOTIDE SEQUENCE [LARGE SCALE GENOMIC DNA]</scope>
</reference>
<keyword evidence="2" id="KW-1185">Reference proteome</keyword>
<name>A0AAV4QGV0_CAEEX</name>
<dbReference type="Proteomes" id="UP001054945">
    <property type="component" value="Unassembled WGS sequence"/>
</dbReference>
<gene>
    <name evidence="1" type="ORF">CEXT_249381</name>
</gene>
<evidence type="ECO:0000313" key="2">
    <source>
        <dbReference type="Proteomes" id="UP001054945"/>
    </source>
</evidence>
<dbReference type="AlphaFoldDB" id="A0AAV4QGV0"/>